<keyword evidence="7" id="KW-0460">Magnesium</keyword>
<evidence type="ECO:0000313" key="9">
    <source>
        <dbReference type="EMBL" id="RSU10668.1"/>
    </source>
</evidence>
<reference evidence="9 10" key="1">
    <citation type="submission" date="2017-05" db="EMBL/GenBank/DDBJ databases">
        <title>Vagococcus spp. assemblies.</title>
        <authorList>
            <person name="Gulvik C.A."/>
        </authorList>
    </citation>
    <scope>NUCLEOTIDE SEQUENCE [LARGE SCALE GENOMIC DNA]</scope>
    <source>
        <strain evidence="9 10">LMG 24798</strain>
    </source>
</reference>
<dbReference type="Pfam" id="PF00994">
    <property type="entry name" value="MoCF_biosynth"/>
    <property type="match status" value="1"/>
</dbReference>
<dbReference type="SUPFAM" id="SSF63882">
    <property type="entry name" value="MoeA N-terminal region -like"/>
    <property type="match status" value="1"/>
</dbReference>
<evidence type="ECO:0000256" key="4">
    <source>
        <dbReference type="ARBA" id="ARBA00021108"/>
    </source>
</evidence>
<keyword evidence="7" id="KW-0501">Molybdenum cofactor biosynthesis</keyword>
<evidence type="ECO:0000259" key="8">
    <source>
        <dbReference type="SMART" id="SM00852"/>
    </source>
</evidence>
<dbReference type="GO" id="GO:0061599">
    <property type="term" value="F:molybdopterin molybdotransferase activity"/>
    <property type="evidence" value="ECO:0007669"/>
    <property type="project" value="UniProtKB-UniRule"/>
</dbReference>
<dbReference type="EC" id="2.10.1.1" evidence="3 7"/>
<proteinExistence type="inferred from homology"/>
<dbReference type="CDD" id="cd00887">
    <property type="entry name" value="MoeA"/>
    <property type="match status" value="1"/>
</dbReference>
<dbReference type="GO" id="GO:0006777">
    <property type="term" value="P:Mo-molybdopterin cofactor biosynthetic process"/>
    <property type="evidence" value="ECO:0007669"/>
    <property type="project" value="UniProtKB-UniRule"/>
</dbReference>
<accession>A0A430ARI4</accession>
<dbReference type="Gene3D" id="2.170.190.11">
    <property type="entry name" value="Molybdopterin biosynthesis moea protein, domain 3"/>
    <property type="match status" value="1"/>
</dbReference>
<keyword evidence="7" id="KW-0808">Transferase</keyword>
<dbReference type="InterPro" id="IPR001453">
    <property type="entry name" value="MoaB/Mog_dom"/>
</dbReference>
<evidence type="ECO:0000256" key="2">
    <source>
        <dbReference type="ARBA" id="ARBA00010763"/>
    </source>
</evidence>
<dbReference type="Gene3D" id="2.40.340.10">
    <property type="entry name" value="MoeA, C-terminal, domain IV"/>
    <property type="match status" value="1"/>
</dbReference>
<feature type="domain" description="MoaB/Mog" evidence="8">
    <location>
        <begin position="180"/>
        <end position="318"/>
    </location>
</feature>
<organism evidence="9 10">
    <name type="scientific">Vagococcus acidifermentans</name>
    <dbReference type="NCBI Taxonomy" id="564710"/>
    <lineage>
        <taxon>Bacteria</taxon>
        <taxon>Bacillati</taxon>
        <taxon>Bacillota</taxon>
        <taxon>Bacilli</taxon>
        <taxon>Lactobacillales</taxon>
        <taxon>Enterococcaceae</taxon>
        <taxon>Vagococcus</taxon>
    </lineage>
</organism>
<keyword evidence="7" id="KW-0479">Metal-binding</keyword>
<comment type="similarity">
    <text evidence="2 7">Belongs to the MoeA family.</text>
</comment>
<evidence type="ECO:0000256" key="7">
    <source>
        <dbReference type="RuleBase" id="RU365090"/>
    </source>
</evidence>
<dbReference type="SUPFAM" id="SSF63867">
    <property type="entry name" value="MoeA C-terminal domain-like"/>
    <property type="match status" value="1"/>
</dbReference>
<dbReference type="GO" id="GO:0046872">
    <property type="term" value="F:metal ion binding"/>
    <property type="evidence" value="ECO:0007669"/>
    <property type="project" value="UniProtKB-UniRule"/>
</dbReference>
<dbReference type="AlphaFoldDB" id="A0A430ARI4"/>
<dbReference type="GO" id="GO:0005829">
    <property type="term" value="C:cytosol"/>
    <property type="evidence" value="ECO:0007669"/>
    <property type="project" value="TreeGrafter"/>
</dbReference>
<sequence>MIELEQAQARLDARLKTKEKKVCCTIDQAVGCLLAEDVYAPISVPQFCRSGMDGYAVFSADCQTASKDAPVRLPVVDEVLAGDNRLLTGKPGTAVRIMTGAPIPAGYDCVVCQEQTDYGKDTVSIFRPIRKGKNYAMIGEDIKKNDRLLAARTCITPPMLGILASAGIQQVPVIEPLKVAIIATGSELAELGKPLSYGQIYNSNSYTIASYVRSIGGDVVLQTTCGDDADQFVNMLHSIITKVDLVFTTGGVSVGKKDFLPATLEKIGAERLFHKINAKPGTPILASVYKNVPVLSLSGNPFASLVNFHLFFWNTAARLMGNPGFSLKRKQLTVTSGQMAETNIRRFIRAYKTDNGVEIYTKVHQSSVFSNLASSNCVIDQPVKHPITVGDKVDVYYWQDV</sequence>
<dbReference type="InterPro" id="IPR036425">
    <property type="entry name" value="MoaB/Mog-like_dom_sf"/>
</dbReference>
<dbReference type="InterPro" id="IPR005110">
    <property type="entry name" value="MoeA_linker/N"/>
</dbReference>
<dbReference type="OrthoDB" id="9804758at2"/>
<comment type="cofactor">
    <cofactor evidence="7">
        <name>Mg(2+)</name>
        <dbReference type="ChEBI" id="CHEBI:18420"/>
    </cofactor>
</comment>
<dbReference type="PANTHER" id="PTHR10192:SF5">
    <property type="entry name" value="GEPHYRIN"/>
    <property type="match status" value="1"/>
</dbReference>
<dbReference type="Gene3D" id="3.40.980.10">
    <property type="entry name" value="MoaB/Mog-like domain"/>
    <property type="match status" value="1"/>
</dbReference>
<dbReference type="Gene3D" id="3.90.105.10">
    <property type="entry name" value="Molybdopterin biosynthesis moea protein, domain 2"/>
    <property type="match status" value="1"/>
</dbReference>
<dbReference type="NCBIfam" id="NF045515">
    <property type="entry name" value="Glp_gephyrin"/>
    <property type="match status" value="1"/>
</dbReference>
<evidence type="ECO:0000313" key="10">
    <source>
        <dbReference type="Proteomes" id="UP000286773"/>
    </source>
</evidence>
<comment type="caution">
    <text evidence="9">The sequence shown here is derived from an EMBL/GenBank/DDBJ whole genome shotgun (WGS) entry which is preliminary data.</text>
</comment>
<dbReference type="NCBIfam" id="TIGR00177">
    <property type="entry name" value="molyb_syn"/>
    <property type="match status" value="1"/>
</dbReference>
<dbReference type="EMBL" id="NGKC01000011">
    <property type="protein sequence ID" value="RSU10668.1"/>
    <property type="molecule type" value="Genomic_DNA"/>
</dbReference>
<dbReference type="Pfam" id="PF03453">
    <property type="entry name" value="MoeA_N"/>
    <property type="match status" value="1"/>
</dbReference>
<dbReference type="Proteomes" id="UP000286773">
    <property type="component" value="Unassembled WGS sequence"/>
</dbReference>
<dbReference type="InterPro" id="IPR036135">
    <property type="entry name" value="MoeA_linker/N_sf"/>
</dbReference>
<comment type="function">
    <text evidence="1 7">Catalyzes the insertion of molybdate into adenylated molybdopterin with the concomitant release of AMP.</text>
</comment>
<evidence type="ECO:0000256" key="3">
    <source>
        <dbReference type="ARBA" id="ARBA00013269"/>
    </source>
</evidence>
<evidence type="ECO:0000256" key="6">
    <source>
        <dbReference type="ARBA" id="ARBA00047317"/>
    </source>
</evidence>
<gene>
    <name evidence="9" type="ORF">CBF27_10155</name>
</gene>
<dbReference type="RefSeq" id="WP_126814194.1">
    <property type="nucleotide sequence ID" value="NZ_NGKC01000011.1"/>
</dbReference>
<dbReference type="SUPFAM" id="SSF53218">
    <property type="entry name" value="Molybdenum cofactor biosynthesis proteins"/>
    <property type="match status" value="1"/>
</dbReference>
<dbReference type="PANTHER" id="PTHR10192">
    <property type="entry name" value="MOLYBDOPTERIN BIOSYNTHESIS PROTEIN"/>
    <property type="match status" value="1"/>
</dbReference>
<protein>
    <recommendedName>
        <fullName evidence="4 7">Molybdopterin molybdenumtransferase</fullName>
        <ecNumber evidence="3 7">2.10.1.1</ecNumber>
    </recommendedName>
</protein>
<evidence type="ECO:0000256" key="5">
    <source>
        <dbReference type="ARBA" id="ARBA00022505"/>
    </source>
</evidence>
<keyword evidence="5 7" id="KW-0500">Molybdenum</keyword>
<evidence type="ECO:0000256" key="1">
    <source>
        <dbReference type="ARBA" id="ARBA00002901"/>
    </source>
</evidence>
<dbReference type="SMART" id="SM00852">
    <property type="entry name" value="MoCF_biosynth"/>
    <property type="match status" value="1"/>
</dbReference>
<dbReference type="InterPro" id="IPR036688">
    <property type="entry name" value="MoeA_C_domain_IV_sf"/>
</dbReference>
<comment type="catalytic activity">
    <reaction evidence="6">
        <text>adenylyl-molybdopterin + molybdate = Mo-molybdopterin + AMP + H(+)</text>
        <dbReference type="Rhea" id="RHEA:35047"/>
        <dbReference type="ChEBI" id="CHEBI:15378"/>
        <dbReference type="ChEBI" id="CHEBI:36264"/>
        <dbReference type="ChEBI" id="CHEBI:62727"/>
        <dbReference type="ChEBI" id="CHEBI:71302"/>
        <dbReference type="ChEBI" id="CHEBI:456215"/>
        <dbReference type="EC" id="2.10.1.1"/>
    </reaction>
</comment>
<comment type="pathway">
    <text evidence="7">Cofactor biosynthesis; molybdopterin biosynthesis.</text>
</comment>
<dbReference type="InterPro" id="IPR038987">
    <property type="entry name" value="MoeA-like"/>
</dbReference>
<keyword evidence="10" id="KW-1185">Reference proteome</keyword>
<dbReference type="UniPathway" id="UPA00344"/>
<name>A0A430ARI4_9ENTE</name>